<proteinExistence type="predicted"/>
<accession>A0A5S3WHG0</accession>
<dbReference type="AlphaFoldDB" id="A0A5S3WHG0"/>
<organism evidence="1 2">
    <name type="scientific">Pseudoalteromonas rubra</name>
    <dbReference type="NCBI Taxonomy" id="43658"/>
    <lineage>
        <taxon>Bacteria</taxon>
        <taxon>Pseudomonadati</taxon>
        <taxon>Pseudomonadota</taxon>
        <taxon>Gammaproteobacteria</taxon>
        <taxon>Alteromonadales</taxon>
        <taxon>Pseudoalteromonadaceae</taxon>
        <taxon>Pseudoalteromonas</taxon>
    </lineage>
</organism>
<comment type="caution">
    <text evidence="1">The sequence shown here is derived from an EMBL/GenBank/DDBJ whole genome shotgun (WGS) entry which is preliminary data.</text>
</comment>
<evidence type="ECO:0000313" key="1">
    <source>
        <dbReference type="EMBL" id="TMP26625.1"/>
    </source>
</evidence>
<dbReference type="EMBL" id="PNCI01000043">
    <property type="protein sequence ID" value="TMP26625.1"/>
    <property type="molecule type" value="Genomic_DNA"/>
</dbReference>
<reference evidence="1 2" key="1">
    <citation type="submission" date="2018-01" db="EMBL/GenBank/DDBJ databases">
        <authorList>
            <person name="Paulsen S."/>
            <person name="Gram L.K."/>
        </authorList>
    </citation>
    <scope>NUCLEOTIDE SEQUENCE [LARGE SCALE GENOMIC DNA]</scope>
    <source>
        <strain evidence="1 2">S2676</strain>
    </source>
</reference>
<name>A0A5S3WHG0_9GAMM</name>
<evidence type="ECO:0000313" key="2">
    <source>
        <dbReference type="Proteomes" id="UP000310249"/>
    </source>
</evidence>
<reference evidence="2" key="2">
    <citation type="submission" date="2019-06" db="EMBL/GenBank/DDBJ databases">
        <title>Co-occurence of chitin degradation, pigmentation and bioactivity in marine Pseudoalteromonas.</title>
        <authorList>
            <person name="Sonnenschein E.C."/>
            <person name="Bech P.K."/>
        </authorList>
    </citation>
    <scope>NUCLEOTIDE SEQUENCE [LARGE SCALE GENOMIC DNA]</scope>
    <source>
        <strain evidence="2">S2676</strain>
    </source>
</reference>
<gene>
    <name evidence="1" type="ORF">CWB99_18365</name>
</gene>
<dbReference type="Proteomes" id="UP000310249">
    <property type="component" value="Unassembled WGS sequence"/>
</dbReference>
<protein>
    <submittedName>
        <fullName evidence="1">Uncharacterized protein</fullName>
    </submittedName>
</protein>
<sequence length="163" mass="18020">MAEMFAMSHQNKYKAIQAGIVSQVNLTDGASDLTNCVAQLNQYMSGAGCLQYDHCLPSAHGSVPLLRYDGVEVSECVIGIISENALWQTRTLPPLVMKDQTGRLTPSAHEQTLGITFITKRNGEPMLFFTEHYEQHLALSTLEAQSRMMSLRDAAVLLKGYLQ</sequence>